<feature type="transmembrane region" description="Helical" evidence="1">
    <location>
        <begin position="6"/>
        <end position="24"/>
    </location>
</feature>
<keyword evidence="4" id="KW-1185">Reference proteome</keyword>
<dbReference type="AlphaFoldDB" id="A0A0R1KTB1"/>
<organism evidence="3 4">
    <name type="scientific">Companilactobacillus bobalius DSM 19674</name>
    <dbReference type="NCBI Taxonomy" id="1423788"/>
    <lineage>
        <taxon>Bacteria</taxon>
        <taxon>Bacillati</taxon>
        <taxon>Bacillota</taxon>
        <taxon>Bacilli</taxon>
        <taxon>Lactobacillales</taxon>
        <taxon>Lactobacillaceae</taxon>
        <taxon>Companilactobacillus</taxon>
        <taxon>Companilactobacillus bobalius</taxon>
    </lineage>
</organism>
<evidence type="ECO:0000256" key="1">
    <source>
        <dbReference type="SAM" id="Phobius"/>
    </source>
</evidence>
<accession>A0A0R1KTB1</accession>
<feature type="transmembrane region" description="Helical" evidence="1">
    <location>
        <begin position="139"/>
        <end position="159"/>
    </location>
</feature>
<dbReference type="EMBL" id="AZDY01000037">
    <property type="protein sequence ID" value="KRK83338.1"/>
    <property type="molecule type" value="Genomic_DNA"/>
</dbReference>
<feature type="transmembrane region" description="Helical" evidence="1">
    <location>
        <begin position="73"/>
        <end position="94"/>
    </location>
</feature>
<feature type="domain" description="VanZ-like" evidence="2">
    <location>
        <begin position="37"/>
        <end position="155"/>
    </location>
</feature>
<dbReference type="Pfam" id="PF04892">
    <property type="entry name" value="VanZ"/>
    <property type="match status" value="1"/>
</dbReference>
<dbReference type="Proteomes" id="UP000051515">
    <property type="component" value="Unassembled WGS sequence"/>
</dbReference>
<dbReference type="RefSeq" id="WP_056952818.1">
    <property type="nucleotide sequence ID" value="NZ_AZDY01000037.1"/>
</dbReference>
<keyword evidence="1" id="KW-0812">Transmembrane</keyword>
<evidence type="ECO:0000259" key="2">
    <source>
        <dbReference type="Pfam" id="PF04892"/>
    </source>
</evidence>
<name>A0A0R1KTB1_9LACO</name>
<sequence length="163" mass="18533">MRWIPTLFILLLAMVSGLYIFGNLKKLSRPYFVLFYWLYFVGLMAVLFMPISIDGITVKILPPGLGRVNLYELQLSGIEFYENIIMTVPFGFFIKKVFPKFPLILLAILGILIGSSFESMQYVLSHHFLIDRTSDINDVISNATGVVIGGMMAMIYNFLSKDN</sequence>
<dbReference type="InterPro" id="IPR006976">
    <property type="entry name" value="VanZ-like"/>
</dbReference>
<feature type="transmembrane region" description="Helical" evidence="1">
    <location>
        <begin position="101"/>
        <end position="119"/>
    </location>
</feature>
<gene>
    <name evidence="3" type="ORF">FC78_GL002149</name>
</gene>
<reference evidence="3 4" key="1">
    <citation type="journal article" date="2015" name="Genome Announc.">
        <title>Expanding the biotechnology potential of lactobacilli through comparative genomics of 213 strains and associated genera.</title>
        <authorList>
            <person name="Sun Z."/>
            <person name="Harris H.M."/>
            <person name="McCann A."/>
            <person name="Guo C."/>
            <person name="Argimon S."/>
            <person name="Zhang W."/>
            <person name="Yang X."/>
            <person name="Jeffery I.B."/>
            <person name="Cooney J.C."/>
            <person name="Kagawa T.F."/>
            <person name="Liu W."/>
            <person name="Song Y."/>
            <person name="Salvetti E."/>
            <person name="Wrobel A."/>
            <person name="Rasinkangas P."/>
            <person name="Parkhill J."/>
            <person name="Rea M.C."/>
            <person name="O'Sullivan O."/>
            <person name="Ritari J."/>
            <person name="Douillard F.P."/>
            <person name="Paul Ross R."/>
            <person name="Yang R."/>
            <person name="Briner A.E."/>
            <person name="Felis G.E."/>
            <person name="de Vos W.M."/>
            <person name="Barrangou R."/>
            <person name="Klaenhammer T.R."/>
            <person name="Caufield P.W."/>
            <person name="Cui Y."/>
            <person name="Zhang H."/>
            <person name="O'Toole P.W."/>
        </authorList>
    </citation>
    <scope>NUCLEOTIDE SEQUENCE [LARGE SCALE GENOMIC DNA]</scope>
    <source>
        <strain evidence="3 4">DSM 19674</strain>
    </source>
</reference>
<feature type="transmembrane region" description="Helical" evidence="1">
    <location>
        <begin position="31"/>
        <end position="53"/>
    </location>
</feature>
<keyword evidence="1" id="KW-1133">Transmembrane helix</keyword>
<dbReference type="STRING" id="1423788.FC78_GL002149"/>
<keyword evidence="1" id="KW-0472">Membrane</keyword>
<evidence type="ECO:0000313" key="3">
    <source>
        <dbReference type="EMBL" id="KRK83338.1"/>
    </source>
</evidence>
<dbReference type="PATRIC" id="fig|1423788.3.peg.2217"/>
<protein>
    <recommendedName>
        <fullName evidence="2">VanZ-like domain-containing protein</fullName>
    </recommendedName>
</protein>
<proteinExistence type="predicted"/>
<evidence type="ECO:0000313" key="4">
    <source>
        <dbReference type="Proteomes" id="UP000051515"/>
    </source>
</evidence>
<comment type="caution">
    <text evidence="3">The sequence shown here is derived from an EMBL/GenBank/DDBJ whole genome shotgun (WGS) entry which is preliminary data.</text>
</comment>